<evidence type="ECO:0000313" key="9">
    <source>
        <dbReference type="EMBL" id="ADZ85513.1"/>
    </source>
</evidence>
<proteinExistence type="inferred from homology"/>
<dbReference type="InterPro" id="IPR004761">
    <property type="entry name" value="Spore_GerAB"/>
</dbReference>
<reference evidence="9 10" key="1">
    <citation type="journal article" date="2011" name="J. Bacteriol.">
        <title>Complete genome sequence of the cellulose-degrading bacterium Cellulosilyticum lentocellum.</title>
        <authorList>
            <consortium name="US DOE Joint Genome Institute"/>
            <person name="Miller D.A."/>
            <person name="Suen G."/>
            <person name="Bruce D."/>
            <person name="Copeland A."/>
            <person name="Cheng J.F."/>
            <person name="Detter C."/>
            <person name="Goodwin L.A."/>
            <person name="Han C.S."/>
            <person name="Hauser L.J."/>
            <person name="Land M.L."/>
            <person name="Lapidus A."/>
            <person name="Lucas S."/>
            <person name="Meincke L."/>
            <person name="Pitluck S."/>
            <person name="Tapia R."/>
            <person name="Teshima H."/>
            <person name="Woyke T."/>
            <person name="Fox B.G."/>
            <person name="Angert E.R."/>
            <person name="Currie C.R."/>
        </authorList>
    </citation>
    <scope>NUCLEOTIDE SEQUENCE [LARGE SCALE GENOMIC DNA]</scope>
    <source>
        <strain evidence="10">ATCC 49066 / DSM 5427 / NCIMB 11756 / RHM5</strain>
    </source>
</reference>
<feature type="transmembrane region" description="Helical" evidence="8">
    <location>
        <begin position="219"/>
        <end position="242"/>
    </location>
</feature>
<dbReference type="EMBL" id="CP002582">
    <property type="protein sequence ID" value="ADZ85513.1"/>
    <property type="molecule type" value="Genomic_DNA"/>
</dbReference>
<dbReference type="PANTHER" id="PTHR34975">
    <property type="entry name" value="SPORE GERMINATION PROTEIN A2"/>
    <property type="match status" value="1"/>
</dbReference>
<dbReference type="AlphaFoldDB" id="F2JIP3"/>
<dbReference type="GO" id="GO:0009847">
    <property type="term" value="P:spore germination"/>
    <property type="evidence" value="ECO:0007669"/>
    <property type="project" value="InterPro"/>
</dbReference>
<feature type="transmembrane region" description="Helical" evidence="8">
    <location>
        <begin position="271"/>
        <end position="295"/>
    </location>
</feature>
<feature type="transmembrane region" description="Helical" evidence="8">
    <location>
        <begin position="307"/>
        <end position="328"/>
    </location>
</feature>
<dbReference type="GO" id="GO:0016020">
    <property type="term" value="C:membrane"/>
    <property type="evidence" value="ECO:0007669"/>
    <property type="project" value="UniProtKB-SubCell"/>
</dbReference>
<comment type="similarity">
    <text evidence="2">Belongs to the amino acid-polyamine-organocation (APC) superfamily. Spore germination protein (SGP) (TC 2.A.3.9) family.</text>
</comment>
<keyword evidence="3" id="KW-0813">Transport</keyword>
<dbReference type="KEGG" id="cle:Clole_3833"/>
<feature type="transmembrane region" description="Helical" evidence="8">
    <location>
        <begin position="82"/>
        <end position="106"/>
    </location>
</feature>
<evidence type="ECO:0000256" key="4">
    <source>
        <dbReference type="ARBA" id="ARBA00022544"/>
    </source>
</evidence>
<feature type="transmembrane region" description="Helical" evidence="8">
    <location>
        <begin position="42"/>
        <end position="62"/>
    </location>
</feature>
<feature type="transmembrane region" description="Helical" evidence="8">
    <location>
        <begin position="12"/>
        <end position="30"/>
    </location>
</feature>
<feature type="transmembrane region" description="Helical" evidence="8">
    <location>
        <begin position="148"/>
        <end position="168"/>
    </location>
</feature>
<feature type="transmembrane region" description="Helical" evidence="8">
    <location>
        <begin position="340"/>
        <end position="356"/>
    </location>
</feature>
<accession>F2JIP3</accession>
<dbReference type="RefSeq" id="WP_013658787.1">
    <property type="nucleotide sequence ID" value="NC_015275.1"/>
</dbReference>
<comment type="subcellular location">
    <subcellularLocation>
        <location evidence="1">Membrane</location>
        <topology evidence="1">Multi-pass membrane protein</topology>
    </subcellularLocation>
</comment>
<organism evidence="9 10">
    <name type="scientific">Cellulosilyticum lentocellum (strain ATCC 49066 / DSM 5427 / NCIMB 11756 / RHM5)</name>
    <name type="common">Clostridium lentocellum</name>
    <dbReference type="NCBI Taxonomy" id="642492"/>
    <lineage>
        <taxon>Bacteria</taxon>
        <taxon>Bacillati</taxon>
        <taxon>Bacillota</taxon>
        <taxon>Clostridia</taxon>
        <taxon>Lachnospirales</taxon>
        <taxon>Cellulosilyticaceae</taxon>
        <taxon>Cellulosilyticum</taxon>
    </lineage>
</organism>
<dbReference type="Proteomes" id="UP000008467">
    <property type="component" value="Chromosome"/>
</dbReference>
<keyword evidence="10" id="KW-1185">Reference proteome</keyword>
<evidence type="ECO:0000256" key="7">
    <source>
        <dbReference type="ARBA" id="ARBA00023136"/>
    </source>
</evidence>
<sequence>MFTHNGKISVRQVTMLLVLQMFNMTILILPKMAADFVGRNGYILPIVALIFGVIYVWCITGLTKNFPGDTLVEFTPKVVPRFVAYIIVIAFAIKLIVTTGLELRMFGEMITQVMLPKTPLVVIMLVMLLSTAYLVKSGMEATARMGEILVYFVFVPLGIVFCKILISADYKQVMPFFQTNLAQVGRGSYYISLSFMPIEFMLMMTGLMEKPKKARRAAFRAILIIAILEALIILLTICSIGIGEVDRQIWPVLTLMQSIENAGRIIENQEIFMMTGWILSIFMYISSGLYFTSLIGSRSFRFKRENVFVLPLVPIVYFIAVWPTSLIQTYDYYIKFQRCFGAWFLIPVPLLLWLIAKVRRVGYDH</sequence>
<keyword evidence="5 8" id="KW-0812">Transmembrane</keyword>
<evidence type="ECO:0000313" key="10">
    <source>
        <dbReference type="Proteomes" id="UP000008467"/>
    </source>
</evidence>
<keyword evidence="6 8" id="KW-1133">Transmembrane helix</keyword>
<name>F2JIP3_CELLD</name>
<keyword evidence="4" id="KW-0309">Germination</keyword>
<gene>
    <name evidence="9" type="ordered locus">Clole_3833</name>
</gene>
<dbReference type="NCBIfam" id="TIGR00912">
    <property type="entry name" value="2A0309"/>
    <property type="match status" value="1"/>
</dbReference>
<feature type="transmembrane region" description="Helical" evidence="8">
    <location>
        <begin position="118"/>
        <end position="136"/>
    </location>
</feature>
<evidence type="ECO:0000256" key="5">
    <source>
        <dbReference type="ARBA" id="ARBA00022692"/>
    </source>
</evidence>
<dbReference type="STRING" id="642492.Clole_3833"/>
<evidence type="ECO:0000256" key="3">
    <source>
        <dbReference type="ARBA" id="ARBA00022448"/>
    </source>
</evidence>
<dbReference type="PANTHER" id="PTHR34975:SF2">
    <property type="entry name" value="SPORE GERMINATION PROTEIN A2"/>
    <property type="match status" value="1"/>
</dbReference>
<evidence type="ECO:0000256" key="6">
    <source>
        <dbReference type="ARBA" id="ARBA00022989"/>
    </source>
</evidence>
<evidence type="ECO:0000256" key="1">
    <source>
        <dbReference type="ARBA" id="ARBA00004141"/>
    </source>
</evidence>
<dbReference type="HOGENOM" id="CLU_047547_0_2_9"/>
<dbReference type="eggNOG" id="COG0531">
    <property type="taxonomic scope" value="Bacteria"/>
</dbReference>
<dbReference type="Pfam" id="PF03845">
    <property type="entry name" value="Spore_permease"/>
    <property type="match status" value="1"/>
</dbReference>
<keyword evidence="7 8" id="KW-0472">Membrane</keyword>
<evidence type="ECO:0000256" key="8">
    <source>
        <dbReference type="SAM" id="Phobius"/>
    </source>
</evidence>
<protein>
    <submittedName>
        <fullName evidence="9">Spore germination protein</fullName>
    </submittedName>
</protein>
<dbReference type="Gene3D" id="1.20.1740.10">
    <property type="entry name" value="Amino acid/polyamine transporter I"/>
    <property type="match status" value="1"/>
</dbReference>
<evidence type="ECO:0000256" key="2">
    <source>
        <dbReference type="ARBA" id="ARBA00007998"/>
    </source>
</evidence>